<sequence>MTTMHAPSPWYYRIPVFGWIARDLNREEDSIWYLLVAILSLWAIAVMTWGLPALYLPAVMAAPVCLLLLVLVSLG</sequence>
<dbReference type="Proteomes" id="UP001596516">
    <property type="component" value="Unassembled WGS sequence"/>
</dbReference>
<evidence type="ECO:0000256" key="1">
    <source>
        <dbReference type="SAM" id="Phobius"/>
    </source>
</evidence>
<reference evidence="3" key="1">
    <citation type="journal article" date="2019" name="Int. J. Syst. Evol. Microbiol.">
        <title>The Global Catalogue of Microorganisms (GCM) 10K type strain sequencing project: providing services to taxonomists for standard genome sequencing and annotation.</title>
        <authorList>
            <consortium name="The Broad Institute Genomics Platform"/>
            <consortium name="The Broad Institute Genome Sequencing Center for Infectious Disease"/>
            <person name="Wu L."/>
            <person name="Ma J."/>
        </authorList>
    </citation>
    <scope>NUCLEOTIDE SEQUENCE [LARGE SCALE GENOMIC DNA]</scope>
    <source>
        <strain evidence="3">CGMCC 1.12750</strain>
    </source>
</reference>
<accession>A0ABW2UGY9</accession>
<proteinExistence type="predicted"/>
<name>A0ABW2UGY9_9RHOB</name>
<feature type="transmembrane region" description="Helical" evidence="1">
    <location>
        <begin position="55"/>
        <end position="74"/>
    </location>
</feature>
<evidence type="ECO:0008006" key="4">
    <source>
        <dbReference type="Google" id="ProtNLM"/>
    </source>
</evidence>
<dbReference type="RefSeq" id="WP_377401255.1">
    <property type="nucleotide sequence ID" value="NZ_JBHTFQ010000003.1"/>
</dbReference>
<keyword evidence="1" id="KW-1133">Transmembrane helix</keyword>
<gene>
    <name evidence="2" type="ORF">ACFQXB_07015</name>
</gene>
<protein>
    <recommendedName>
        <fullName evidence="4">DUF4175 domain-containing protein</fullName>
    </recommendedName>
</protein>
<feature type="transmembrane region" description="Helical" evidence="1">
    <location>
        <begin position="31"/>
        <end position="49"/>
    </location>
</feature>
<keyword evidence="3" id="KW-1185">Reference proteome</keyword>
<evidence type="ECO:0000313" key="3">
    <source>
        <dbReference type="Proteomes" id="UP001596516"/>
    </source>
</evidence>
<comment type="caution">
    <text evidence="2">The sequence shown here is derived from an EMBL/GenBank/DDBJ whole genome shotgun (WGS) entry which is preliminary data.</text>
</comment>
<dbReference type="EMBL" id="JBHTFQ010000003">
    <property type="protein sequence ID" value="MFC7703941.1"/>
    <property type="molecule type" value="Genomic_DNA"/>
</dbReference>
<organism evidence="2 3">
    <name type="scientific">Plastorhodobacter daqingensis</name>
    <dbReference type="NCBI Taxonomy" id="1387281"/>
    <lineage>
        <taxon>Bacteria</taxon>
        <taxon>Pseudomonadati</taxon>
        <taxon>Pseudomonadota</taxon>
        <taxon>Alphaproteobacteria</taxon>
        <taxon>Rhodobacterales</taxon>
        <taxon>Paracoccaceae</taxon>
        <taxon>Plastorhodobacter</taxon>
    </lineage>
</organism>
<evidence type="ECO:0000313" key="2">
    <source>
        <dbReference type="EMBL" id="MFC7703941.1"/>
    </source>
</evidence>
<keyword evidence="1" id="KW-0812">Transmembrane</keyword>
<keyword evidence="1" id="KW-0472">Membrane</keyword>